<protein>
    <submittedName>
        <fullName evidence="4">GNAT family N-acetyltransferase</fullName>
        <ecNumber evidence="4">2.3.-.-</ecNumber>
    </submittedName>
</protein>
<keyword evidence="5" id="KW-1185">Reference proteome</keyword>
<comment type="caution">
    <text evidence="4">The sequence shown here is derived from an EMBL/GenBank/DDBJ whole genome shotgun (WGS) entry which is preliminary data.</text>
</comment>
<feature type="domain" description="N-acetyltransferase" evidence="3">
    <location>
        <begin position="6"/>
        <end position="148"/>
    </location>
</feature>
<evidence type="ECO:0000259" key="3">
    <source>
        <dbReference type="PROSITE" id="PS51186"/>
    </source>
</evidence>
<organism evidence="4 5">
    <name type="scientific">Flavobacterium fructosi</name>
    <dbReference type="NCBI Taxonomy" id="3230416"/>
    <lineage>
        <taxon>Bacteria</taxon>
        <taxon>Pseudomonadati</taxon>
        <taxon>Bacteroidota</taxon>
        <taxon>Flavobacteriia</taxon>
        <taxon>Flavobacteriales</taxon>
        <taxon>Flavobacteriaceae</taxon>
        <taxon>Flavobacterium</taxon>
    </lineage>
</organism>
<evidence type="ECO:0000313" key="5">
    <source>
        <dbReference type="Proteomes" id="UP001600039"/>
    </source>
</evidence>
<name>A0ABW6HI30_9FLAO</name>
<dbReference type="EMBL" id="JBHZQA010000001">
    <property type="protein sequence ID" value="MFE3846677.1"/>
    <property type="molecule type" value="Genomic_DNA"/>
</dbReference>
<sequence length="150" mass="17633">MDVIDYEIKKASQKDLYLHLEMCDHLFVPLLSDKVNLHDYAQKIYKKSQTFEAWHDKKLVGLIAVYFNDSQSKKGYITNVSVLENYINKGIASQLIKMTKEYAKNNDFTKISLEVHSKNKNAITLYKKQGFEIENKKEEALFMEFRIKNN</sequence>
<dbReference type="Gene3D" id="3.40.630.30">
    <property type="match status" value="1"/>
</dbReference>
<evidence type="ECO:0000256" key="2">
    <source>
        <dbReference type="ARBA" id="ARBA00023315"/>
    </source>
</evidence>
<dbReference type="GO" id="GO:0016746">
    <property type="term" value="F:acyltransferase activity"/>
    <property type="evidence" value="ECO:0007669"/>
    <property type="project" value="UniProtKB-KW"/>
</dbReference>
<dbReference type="Pfam" id="PF00583">
    <property type="entry name" value="Acetyltransf_1"/>
    <property type="match status" value="1"/>
</dbReference>
<dbReference type="EC" id="2.3.-.-" evidence="4"/>
<evidence type="ECO:0000313" key="4">
    <source>
        <dbReference type="EMBL" id="MFE3846677.1"/>
    </source>
</evidence>
<dbReference type="SUPFAM" id="SSF55729">
    <property type="entry name" value="Acyl-CoA N-acyltransferases (Nat)"/>
    <property type="match status" value="1"/>
</dbReference>
<proteinExistence type="predicted"/>
<gene>
    <name evidence="4" type="ORF">ACFX5D_01685</name>
</gene>
<dbReference type="InterPro" id="IPR000182">
    <property type="entry name" value="GNAT_dom"/>
</dbReference>
<dbReference type="RefSeq" id="WP_379856536.1">
    <property type="nucleotide sequence ID" value="NZ_JBHZQA010000001.1"/>
</dbReference>
<accession>A0ABW6HI30</accession>
<dbReference type="InterPro" id="IPR050680">
    <property type="entry name" value="YpeA/RimI_acetyltransf"/>
</dbReference>
<dbReference type="InterPro" id="IPR016181">
    <property type="entry name" value="Acyl_CoA_acyltransferase"/>
</dbReference>
<reference evidence="4 5" key="1">
    <citation type="submission" date="2024-06" db="EMBL/GenBank/DDBJ databases">
        <title>Flavobacterium spp. isolated from glacier.</title>
        <authorList>
            <person name="Han D."/>
        </authorList>
    </citation>
    <scope>NUCLEOTIDE SEQUENCE [LARGE SCALE GENOMIC DNA]</scope>
    <source>
        <strain evidence="4 5">LB3P45</strain>
    </source>
</reference>
<keyword evidence="1 4" id="KW-0808">Transferase</keyword>
<dbReference type="Proteomes" id="UP001600039">
    <property type="component" value="Unassembled WGS sequence"/>
</dbReference>
<dbReference type="PROSITE" id="PS51186">
    <property type="entry name" value="GNAT"/>
    <property type="match status" value="1"/>
</dbReference>
<dbReference type="PANTHER" id="PTHR43420:SF12">
    <property type="entry name" value="N-ACETYLTRANSFERASE DOMAIN-CONTAINING PROTEIN"/>
    <property type="match status" value="1"/>
</dbReference>
<keyword evidence="2 4" id="KW-0012">Acyltransferase</keyword>
<evidence type="ECO:0000256" key="1">
    <source>
        <dbReference type="ARBA" id="ARBA00022679"/>
    </source>
</evidence>
<dbReference type="PANTHER" id="PTHR43420">
    <property type="entry name" value="ACETYLTRANSFERASE"/>
    <property type="match status" value="1"/>
</dbReference>
<dbReference type="CDD" id="cd04301">
    <property type="entry name" value="NAT_SF"/>
    <property type="match status" value="1"/>
</dbReference>